<protein>
    <submittedName>
        <fullName evidence="2">Uncharacterized protein</fullName>
    </submittedName>
</protein>
<dbReference type="EMBL" id="BQNB010020477">
    <property type="protein sequence ID" value="GJT96392.1"/>
    <property type="molecule type" value="Genomic_DNA"/>
</dbReference>
<gene>
    <name evidence="2" type="ORF">Tco_1091910</name>
</gene>
<feature type="compositionally biased region" description="Gly residues" evidence="1">
    <location>
        <begin position="115"/>
        <end position="128"/>
    </location>
</feature>
<evidence type="ECO:0000313" key="2">
    <source>
        <dbReference type="EMBL" id="GJT96392.1"/>
    </source>
</evidence>
<reference evidence="2" key="1">
    <citation type="journal article" date="2022" name="Int. J. Mol. Sci.">
        <title>Draft Genome of Tanacetum Coccineum: Genomic Comparison of Closely Related Tanacetum-Family Plants.</title>
        <authorList>
            <person name="Yamashiro T."/>
            <person name="Shiraishi A."/>
            <person name="Nakayama K."/>
            <person name="Satake H."/>
        </authorList>
    </citation>
    <scope>NUCLEOTIDE SEQUENCE</scope>
</reference>
<dbReference type="Proteomes" id="UP001151760">
    <property type="component" value="Unassembled WGS sequence"/>
</dbReference>
<accession>A0ABQ5I8C4</accession>
<evidence type="ECO:0000313" key="3">
    <source>
        <dbReference type="Proteomes" id="UP001151760"/>
    </source>
</evidence>
<sequence>MCRMWELSGIPYVYSVARYMFLNKEPDEGVDHWYNQEKWFKAYKLSIKPIYCNNKCIKQDNPPLLLAIIRRMPGIPRNNRVKGGRVGGRGEPSGGEGEPNGGRGQASVGKEDGGAGRGNGGQGRGVIGQGRVQTTPKGKTIEPSASAEPPTMKKQGRKWKEADTSDAIPSRIYHKNMGRSERIFNQEIKKTRFGKNGEGSTADKAFSL</sequence>
<name>A0ABQ5I8C4_9ASTR</name>
<comment type="caution">
    <text evidence="2">The sequence shown here is derived from an EMBL/GenBank/DDBJ whole genome shotgun (WGS) entry which is preliminary data.</text>
</comment>
<keyword evidence="3" id="KW-1185">Reference proteome</keyword>
<organism evidence="2 3">
    <name type="scientific">Tanacetum coccineum</name>
    <dbReference type="NCBI Taxonomy" id="301880"/>
    <lineage>
        <taxon>Eukaryota</taxon>
        <taxon>Viridiplantae</taxon>
        <taxon>Streptophyta</taxon>
        <taxon>Embryophyta</taxon>
        <taxon>Tracheophyta</taxon>
        <taxon>Spermatophyta</taxon>
        <taxon>Magnoliopsida</taxon>
        <taxon>eudicotyledons</taxon>
        <taxon>Gunneridae</taxon>
        <taxon>Pentapetalae</taxon>
        <taxon>asterids</taxon>
        <taxon>campanulids</taxon>
        <taxon>Asterales</taxon>
        <taxon>Asteraceae</taxon>
        <taxon>Asteroideae</taxon>
        <taxon>Anthemideae</taxon>
        <taxon>Anthemidinae</taxon>
        <taxon>Tanacetum</taxon>
    </lineage>
</organism>
<feature type="compositionally biased region" description="Gly residues" evidence="1">
    <location>
        <begin position="84"/>
        <end position="104"/>
    </location>
</feature>
<proteinExistence type="predicted"/>
<feature type="region of interest" description="Disordered" evidence="1">
    <location>
        <begin position="76"/>
        <end position="178"/>
    </location>
</feature>
<reference evidence="2" key="2">
    <citation type="submission" date="2022-01" db="EMBL/GenBank/DDBJ databases">
        <authorList>
            <person name="Yamashiro T."/>
            <person name="Shiraishi A."/>
            <person name="Satake H."/>
            <person name="Nakayama K."/>
        </authorList>
    </citation>
    <scope>NUCLEOTIDE SEQUENCE</scope>
</reference>
<evidence type="ECO:0000256" key="1">
    <source>
        <dbReference type="SAM" id="MobiDB-lite"/>
    </source>
</evidence>